<proteinExistence type="predicted"/>
<organism evidence="2 3">
    <name type="scientific">Tolypocladium ophioglossoides (strain CBS 100239)</name>
    <name type="common">Snaketongue truffleclub</name>
    <name type="synonym">Elaphocordyceps ophioglossoides</name>
    <dbReference type="NCBI Taxonomy" id="1163406"/>
    <lineage>
        <taxon>Eukaryota</taxon>
        <taxon>Fungi</taxon>
        <taxon>Dikarya</taxon>
        <taxon>Ascomycota</taxon>
        <taxon>Pezizomycotina</taxon>
        <taxon>Sordariomycetes</taxon>
        <taxon>Hypocreomycetidae</taxon>
        <taxon>Hypocreales</taxon>
        <taxon>Ophiocordycipitaceae</taxon>
        <taxon>Tolypocladium</taxon>
    </lineage>
</organism>
<keyword evidence="3" id="KW-1185">Reference proteome</keyword>
<dbReference type="Proteomes" id="UP000036947">
    <property type="component" value="Unassembled WGS sequence"/>
</dbReference>
<dbReference type="OrthoDB" id="8068875at2759"/>
<feature type="region of interest" description="Disordered" evidence="1">
    <location>
        <begin position="68"/>
        <end position="109"/>
    </location>
</feature>
<dbReference type="AlphaFoldDB" id="A0A0L0NJY2"/>
<comment type="caution">
    <text evidence="2">The sequence shown here is derived from an EMBL/GenBank/DDBJ whole genome shotgun (WGS) entry which is preliminary data.</text>
</comment>
<accession>A0A0L0NJY2</accession>
<feature type="compositionally biased region" description="Low complexity" evidence="1">
    <location>
        <begin position="94"/>
        <end position="103"/>
    </location>
</feature>
<name>A0A0L0NJY2_TOLOC</name>
<gene>
    <name evidence="2" type="ORF">TOPH_00916</name>
</gene>
<evidence type="ECO:0000256" key="1">
    <source>
        <dbReference type="SAM" id="MobiDB-lite"/>
    </source>
</evidence>
<reference evidence="2 3" key="1">
    <citation type="journal article" date="2015" name="BMC Genomics">
        <title>The genome of the truffle-parasite Tolypocladium ophioglossoides and the evolution of antifungal peptaibiotics.</title>
        <authorList>
            <person name="Quandt C.A."/>
            <person name="Bushley K.E."/>
            <person name="Spatafora J.W."/>
        </authorList>
    </citation>
    <scope>NUCLEOTIDE SEQUENCE [LARGE SCALE GENOMIC DNA]</scope>
    <source>
        <strain evidence="2 3">CBS 100239</strain>
    </source>
</reference>
<evidence type="ECO:0000313" key="3">
    <source>
        <dbReference type="Proteomes" id="UP000036947"/>
    </source>
</evidence>
<sequence>MPGRTRVASSGQASHTVCSALHRHLCLFDALGNLSIGCSFFARDDIAPFRPPPAFFADSYSTAERRRAAAIDPPSAASVARDTAPVRRRPLCRSSTDSSAVSSRLESPTATNSYLETGAVRLGALRLCEQGCRSGG</sequence>
<dbReference type="EMBL" id="LFRF01000002">
    <property type="protein sequence ID" value="KND94358.1"/>
    <property type="molecule type" value="Genomic_DNA"/>
</dbReference>
<evidence type="ECO:0000313" key="2">
    <source>
        <dbReference type="EMBL" id="KND94358.1"/>
    </source>
</evidence>
<protein>
    <submittedName>
        <fullName evidence="2">Uncharacterized protein</fullName>
    </submittedName>
</protein>